<sequence>MIAYAVRRLLIGIPVLIAASIFVFVIASLSGNPIDDMEARNPPVPLETRQLEAHRLGLDKPLVQRYVNWLGDLVLHGDFGQSTEKTLNIGDQIGDRLWVTLRLVFVAMLLAVLLAVISGVLSAVKQYSKVDYGFTFVGFLALSIPSFWLALLLKEAGVAYNQSTGSQVFYTLGDQDYNHDSFDTWGKITDIAGHMVLPTISLTLITYAAWSRYQRSAMLEVLNSDYVRLARSKGLRSRQVMVRHALRTALIPLATITAVDIGGIFGGAVITETVFNWSGMGVYLLESVTRRDVNSLLAWLLVSGIVVIVFNIVADLLYAVLDPRIRYE</sequence>
<dbReference type="Gene3D" id="1.10.3720.10">
    <property type="entry name" value="MetI-like"/>
    <property type="match status" value="1"/>
</dbReference>
<dbReference type="InterPro" id="IPR035906">
    <property type="entry name" value="MetI-like_sf"/>
</dbReference>
<feature type="transmembrane region" description="Helical" evidence="7">
    <location>
        <begin position="97"/>
        <end position="121"/>
    </location>
</feature>
<dbReference type="PANTHER" id="PTHR43163:SF6">
    <property type="entry name" value="DIPEPTIDE TRANSPORT SYSTEM PERMEASE PROTEIN DPPB-RELATED"/>
    <property type="match status" value="1"/>
</dbReference>
<feature type="transmembrane region" description="Helical" evidence="7">
    <location>
        <begin position="133"/>
        <end position="153"/>
    </location>
</feature>
<reference evidence="9" key="1">
    <citation type="submission" date="2021-01" db="EMBL/GenBank/DDBJ databases">
        <title>Whole genome shotgun sequence of Dactylosporangium siamense NBRC 106093.</title>
        <authorList>
            <person name="Komaki H."/>
            <person name="Tamura T."/>
        </authorList>
    </citation>
    <scope>NUCLEOTIDE SEQUENCE</scope>
    <source>
        <strain evidence="9">NBRC 106093</strain>
    </source>
</reference>
<keyword evidence="5 7" id="KW-1133">Transmembrane helix</keyword>
<evidence type="ECO:0000256" key="3">
    <source>
        <dbReference type="ARBA" id="ARBA00022475"/>
    </source>
</evidence>
<feature type="transmembrane region" description="Helical" evidence="7">
    <location>
        <begin position="191"/>
        <end position="210"/>
    </location>
</feature>
<dbReference type="PROSITE" id="PS50928">
    <property type="entry name" value="ABC_TM1"/>
    <property type="match status" value="1"/>
</dbReference>
<comment type="similarity">
    <text evidence="7">Belongs to the binding-protein-dependent transport system permease family.</text>
</comment>
<protein>
    <submittedName>
        <fullName evidence="9">Peptide ABC transporter permease</fullName>
    </submittedName>
</protein>
<keyword evidence="2 7" id="KW-0813">Transport</keyword>
<evidence type="ECO:0000256" key="5">
    <source>
        <dbReference type="ARBA" id="ARBA00022989"/>
    </source>
</evidence>
<dbReference type="Pfam" id="PF00528">
    <property type="entry name" value="BPD_transp_1"/>
    <property type="match status" value="1"/>
</dbReference>
<name>A0A919PH24_9ACTN</name>
<evidence type="ECO:0000256" key="6">
    <source>
        <dbReference type="ARBA" id="ARBA00023136"/>
    </source>
</evidence>
<proteinExistence type="inferred from homology"/>
<dbReference type="AlphaFoldDB" id="A0A919PH24"/>
<feature type="transmembrane region" description="Helical" evidence="7">
    <location>
        <begin position="245"/>
        <end position="270"/>
    </location>
</feature>
<evidence type="ECO:0000313" key="10">
    <source>
        <dbReference type="Proteomes" id="UP000660611"/>
    </source>
</evidence>
<feature type="transmembrane region" description="Helical" evidence="7">
    <location>
        <begin position="296"/>
        <end position="321"/>
    </location>
</feature>
<keyword evidence="6 7" id="KW-0472">Membrane</keyword>
<evidence type="ECO:0000256" key="2">
    <source>
        <dbReference type="ARBA" id="ARBA00022448"/>
    </source>
</evidence>
<gene>
    <name evidence="9" type="ORF">Dsi01nite_015450</name>
</gene>
<dbReference type="PANTHER" id="PTHR43163">
    <property type="entry name" value="DIPEPTIDE TRANSPORT SYSTEM PERMEASE PROTEIN DPPB-RELATED"/>
    <property type="match status" value="1"/>
</dbReference>
<organism evidence="9 10">
    <name type="scientific">Dactylosporangium siamense</name>
    <dbReference type="NCBI Taxonomy" id="685454"/>
    <lineage>
        <taxon>Bacteria</taxon>
        <taxon>Bacillati</taxon>
        <taxon>Actinomycetota</taxon>
        <taxon>Actinomycetes</taxon>
        <taxon>Micromonosporales</taxon>
        <taxon>Micromonosporaceae</taxon>
        <taxon>Dactylosporangium</taxon>
    </lineage>
</organism>
<dbReference type="GO" id="GO:0005886">
    <property type="term" value="C:plasma membrane"/>
    <property type="evidence" value="ECO:0007669"/>
    <property type="project" value="UniProtKB-SubCell"/>
</dbReference>
<keyword evidence="10" id="KW-1185">Reference proteome</keyword>
<dbReference type="SUPFAM" id="SSF161098">
    <property type="entry name" value="MetI-like"/>
    <property type="match status" value="1"/>
</dbReference>
<evidence type="ECO:0000259" key="8">
    <source>
        <dbReference type="PROSITE" id="PS50928"/>
    </source>
</evidence>
<dbReference type="Proteomes" id="UP000660611">
    <property type="component" value="Unassembled WGS sequence"/>
</dbReference>
<keyword evidence="3" id="KW-1003">Cell membrane</keyword>
<dbReference type="GO" id="GO:0055085">
    <property type="term" value="P:transmembrane transport"/>
    <property type="evidence" value="ECO:0007669"/>
    <property type="project" value="InterPro"/>
</dbReference>
<accession>A0A919PH24</accession>
<comment type="subcellular location">
    <subcellularLocation>
        <location evidence="1 7">Cell membrane</location>
        <topology evidence="1 7">Multi-pass membrane protein</topology>
    </subcellularLocation>
</comment>
<evidence type="ECO:0000256" key="4">
    <source>
        <dbReference type="ARBA" id="ARBA00022692"/>
    </source>
</evidence>
<dbReference type="InterPro" id="IPR000515">
    <property type="entry name" value="MetI-like"/>
</dbReference>
<evidence type="ECO:0000313" key="9">
    <source>
        <dbReference type="EMBL" id="GIG43504.1"/>
    </source>
</evidence>
<feature type="transmembrane region" description="Helical" evidence="7">
    <location>
        <begin position="9"/>
        <end position="29"/>
    </location>
</feature>
<evidence type="ECO:0000256" key="1">
    <source>
        <dbReference type="ARBA" id="ARBA00004651"/>
    </source>
</evidence>
<keyword evidence="4 7" id="KW-0812">Transmembrane</keyword>
<dbReference type="RefSeq" id="WP_203845353.1">
    <property type="nucleotide sequence ID" value="NZ_BAAAVW010000004.1"/>
</dbReference>
<dbReference type="CDD" id="cd06261">
    <property type="entry name" value="TM_PBP2"/>
    <property type="match status" value="1"/>
</dbReference>
<comment type="caution">
    <text evidence="9">The sequence shown here is derived from an EMBL/GenBank/DDBJ whole genome shotgun (WGS) entry which is preliminary data.</text>
</comment>
<feature type="domain" description="ABC transmembrane type-1" evidence="8">
    <location>
        <begin position="97"/>
        <end position="318"/>
    </location>
</feature>
<evidence type="ECO:0000256" key="7">
    <source>
        <dbReference type="RuleBase" id="RU363032"/>
    </source>
</evidence>
<dbReference type="EMBL" id="BONQ01000024">
    <property type="protein sequence ID" value="GIG43504.1"/>
    <property type="molecule type" value="Genomic_DNA"/>
</dbReference>